<dbReference type="Proteomes" id="UP000578819">
    <property type="component" value="Unassembled WGS sequence"/>
</dbReference>
<keyword evidence="7" id="KW-1185">Reference proteome</keyword>
<dbReference type="InterPro" id="IPR007863">
    <property type="entry name" value="Peptidase_M16_C"/>
</dbReference>
<evidence type="ECO:0000313" key="7">
    <source>
        <dbReference type="Proteomes" id="UP000578819"/>
    </source>
</evidence>
<reference evidence="6 7" key="1">
    <citation type="submission" date="2020-08" db="EMBL/GenBank/DDBJ databases">
        <title>Sequencing the genomes of 1000 actinobacteria strains.</title>
        <authorList>
            <person name="Klenk H.-P."/>
        </authorList>
    </citation>
    <scope>NUCLEOTIDE SEQUENCE [LARGE SCALE GENOMIC DNA]</scope>
    <source>
        <strain evidence="6 7">DSM 45886</strain>
    </source>
</reference>
<accession>A0A7W7SMB6</accession>
<dbReference type="FunFam" id="3.30.830.10:FF:000008">
    <property type="entry name" value="Mitochondrial-processing peptidase subunit beta"/>
    <property type="match status" value="1"/>
</dbReference>
<dbReference type="InterPro" id="IPR011765">
    <property type="entry name" value="Pept_M16_N"/>
</dbReference>
<sequence length="489" mass="52116">MSRANRSPFSLEERGTAGPVPAGAHRGPGQQGTSHRARGTGSSGAGADAPARAVTRTLTTDPLGGTVRRTVLPSGLRVLTEAIPAMRSVSFGIWVGIGSRDETGSLSGVSHFLEHLLFKGTRKRSALEISAQIEAVGGETNAFTTKEYTCYYARVLDADLPLAIDVMCDLVADSVLDPADVETERGVILEEIAMHDDEPGDEVHDLFAQAIYGDHPLGRLISGTEETITPMTRRQIQGFYRRRYTPPTIVIAAAGNLDHTTVVKQVRQALRGTPLDTEPAQPGTPRPAGTPVRTLPARTLVERKDTEQAHVVLGCPAIDRLDERRFALGVLNNVLGGGMSSRLFQEIREQRGLAYSVYSYASQYADSGVFAVYAGCAPGKVDEVLELVRAGLAEVAAHGITETELARGKGMAKGSYVLGLEDTGSRMSRLAKGELLYGDLLSVDELLARVDAVTAEEVNTLAAELLARPMSLAVVGPFGEGDFADVEPA</sequence>
<dbReference type="PROSITE" id="PS00143">
    <property type="entry name" value="INSULINASE"/>
    <property type="match status" value="1"/>
</dbReference>
<evidence type="ECO:0000313" key="6">
    <source>
        <dbReference type="EMBL" id="MBB4957413.1"/>
    </source>
</evidence>
<dbReference type="AlphaFoldDB" id="A0A7W7SMB6"/>
<dbReference type="SUPFAM" id="SSF63411">
    <property type="entry name" value="LuxS/MPP-like metallohydrolase"/>
    <property type="match status" value="2"/>
</dbReference>
<comment type="caution">
    <text evidence="6">The sequence shown here is derived from an EMBL/GenBank/DDBJ whole genome shotgun (WGS) entry which is preliminary data.</text>
</comment>
<evidence type="ECO:0000259" key="5">
    <source>
        <dbReference type="Pfam" id="PF05193"/>
    </source>
</evidence>
<dbReference type="EMBL" id="JACHJW010000001">
    <property type="protein sequence ID" value="MBB4957413.1"/>
    <property type="molecule type" value="Genomic_DNA"/>
</dbReference>
<feature type="domain" description="Peptidase M16 N-terminal" evidence="4">
    <location>
        <begin position="77"/>
        <end position="224"/>
    </location>
</feature>
<feature type="compositionally biased region" description="Low complexity" evidence="3">
    <location>
        <begin position="45"/>
        <end position="56"/>
    </location>
</feature>
<organism evidence="6 7">
    <name type="scientific">Micromonospora polyrhachis</name>
    <dbReference type="NCBI Taxonomy" id="1282883"/>
    <lineage>
        <taxon>Bacteria</taxon>
        <taxon>Bacillati</taxon>
        <taxon>Actinomycetota</taxon>
        <taxon>Actinomycetes</taxon>
        <taxon>Micromonosporales</taxon>
        <taxon>Micromonosporaceae</taxon>
        <taxon>Micromonospora</taxon>
    </lineage>
</organism>
<proteinExistence type="inferred from homology"/>
<dbReference type="InterPro" id="IPR001431">
    <property type="entry name" value="Pept_M16_Zn_BS"/>
</dbReference>
<evidence type="ECO:0000256" key="3">
    <source>
        <dbReference type="SAM" id="MobiDB-lite"/>
    </source>
</evidence>
<feature type="region of interest" description="Disordered" evidence="3">
    <location>
        <begin position="1"/>
        <end position="66"/>
    </location>
</feature>
<dbReference type="PANTHER" id="PTHR11851:SF49">
    <property type="entry name" value="MITOCHONDRIAL-PROCESSING PEPTIDASE SUBUNIT ALPHA"/>
    <property type="match status" value="1"/>
</dbReference>
<dbReference type="GO" id="GO:0006508">
    <property type="term" value="P:proteolysis"/>
    <property type="evidence" value="ECO:0007669"/>
    <property type="project" value="InterPro"/>
</dbReference>
<feature type="region of interest" description="Disordered" evidence="3">
    <location>
        <begin position="272"/>
        <end position="292"/>
    </location>
</feature>
<feature type="domain" description="Peptidase M16 C-terminal" evidence="5">
    <location>
        <begin position="231"/>
        <end position="409"/>
    </location>
</feature>
<evidence type="ECO:0000256" key="2">
    <source>
        <dbReference type="RuleBase" id="RU004447"/>
    </source>
</evidence>
<evidence type="ECO:0000259" key="4">
    <source>
        <dbReference type="Pfam" id="PF00675"/>
    </source>
</evidence>
<dbReference type="Pfam" id="PF00675">
    <property type="entry name" value="Peptidase_M16"/>
    <property type="match status" value="1"/>
</dbReference>
<dbReference type="GO" id="GO:0046872">
    <property type="term" value="F:metal ion binding"/>
    <property type="evidence" value="ECO:0007669"/>
    <property type="project" value="InterPro"/>
</dbReference>
<protein>
    <submittedName>
        <fullName evidence="6">Putative Zn-dependent peptidase</fullName>
    </submittedName>
</protein>
<dbReference type="PANTHER" id="PTHR11851">
    <property type="entry name" value="METALLOPROTEASE"/>
    <property type="match status" value="1"/>
</dbReference>
<dbReference type="Gene3D" id="3.30.830.10">
    <property type="entry name" value="Metalloenzyme, LuxS/M16 peptidase-like"/>
    <property type="match status" value="2"/>
</dbReference>
<evidence type="ECO:0000256" key="1">
    <source>
        <dbReference type="ARBA" id="ARBA00007261"/>
    </source>
</evidence>
<dbReference type="InterPro" id="IPR011249">
    <property type="entry name" value="Metalloenz_LuxS/M16"/>
</dbReference>
<gene>
    <name evidence="6" type="ORF">FHR38_001146</name>
</gene>
<dbReference type="Pfam" id="PF05193">
    <property type="entry name" value="Peptidase_M16_C"/>
    <property type="match status" value="1"/>
</dbReference>
<dbReference type="InterPro" id="IPR050361">
    <property type="entry name" value="MPP/UQCRC_Complex"/>
</dbReference>
<comment type="similarity">
    <text evidence="1 2">Belongs to the peptidase M16 family.</text>
</comment>
<dbReference type="GO" id="GO:0004222">
    <property type="term" value="F:metalloendopeptidase activity"/>
    <property type="evidence" value="ECO:0007669"/>
    <property type="project" value="InterPro"/>
</dbReference>
<name>A0A7W7SMB6_9ACTN</name>